<organism evidence="1 2">
    <name type="scientific">Geotalea uraniireducens (strain Rf4)</name>
    <name type="common">Geobacter uraniireducens</name>
    <dbReference type="NCBI Taxonomy" id="351605"/>
    <lineage>
        <taxon>Bacteria</taxon>
        <taxon>Pseudomonadati</taxon>
        <taxon>Thermodesulfobacteriota</taxon>
        <taxon>Desulfuromonadia</taxon>
        <taxon>Geobacterales</taxon>
        <taxon>Geobacteraceae</taxon>
        <taxon>Geotalea</taxon>
    </lineage>
</organism>
<reference evidence="1 2" key="1">
    <citation type="submission" date="2007-05" db="EMBL/GenBank/DDBJ databases">
        <title>Complete sequence of Geobacter uraniireducens Rf4.</title>
        <authorList>
            <consortium name="US DOE Joint Genome Institute"/>
            <person name="Copeland A."/>
            <person name="Lucas S."/>
            <person name="Lapidus A."/>
            <person name="Barry K."/>
            <person name="Detter J.C."/>
            <person name="Glavina del Rio T."/>
            <person name="Hammon N."/>
            <person name="Israni S."/>
            <person name="Dalin E."/>
            <person name="Tice H."/>
            <person name="Pitluck S."/>
            <person name="Chertkov O."/>
            <person name="Brettin T."/>
            <person name="Bruce D."/>
            <person name="Han C."/>
            <person name="Schmutz J."/>
            <person name="Larimer F."/>
            <person name="Land M."/>
            <person name="Hauser L."/>
            <person name="Kyrpides N."/>
            <person name="Mikhailova N."/>
            <person name="Shelobolina E."/>
            <person name="Aklujkar M."/>
            <person name="Lovley D."/>
            <person name="Richardson P."/>
        </authorList>
    </citation>
    <scope>NUCLEOTIDE SEQUENCE [LARGE SCALE GENOMIC DNA]</scope>
    <source>
        <strain evidence="1 2">Rf4</strain>
    </source>
</reference>
<dbReference type="InterPro" id="IPR012808">
    <property type="entry name" value="CHP02453"/>
</dbReference>
<dbReference type="STRING" id="351605.Gura_1556"/>
<evidence type="ECO:0008006" key="3">
    <source>
        <dbReference type="Google" id="ProtNLM"/>
    </source>
</evidence>
<name>A5GE98_GEOUR</name>
<evidence type="ECO:0000313" key="1">
    <source>
        <dbReference type="EMBL" id="ABQ25753.1"/>
    </source>
</evidence>
<dbReference type="PANTHER" id="PTHR36452">
    <property type="entry name" value="CHROMOSOME 12, WHOLE GENOME SHOTGUN SEQUENCE"/>
    <property type="match status" value="1"/>
</dbReference>
<dbReference type="Pfam" id="PF09365">
    <property type="entry name" value="DUF2461"/>
    <property type="match status" value="1"/>
</dbReference>
<protein>
    <recommendedName>
        <fullName evidence="3">TIGR02453 family protein</fullName>
    </recommendedName>
</protein>
<dbReference type="InterPro" id="IPR015996">
    <property type="entry name" value="UCP028451"/>
</dbReference>
<dbReference type="AlphaFoldDB" id="A5GE98"/>
<gene>
    <name evidence="1" type="ordered locus">Gura_1556</name>
</gene>
<proteinExistence type="predicted"/>
<dbReference type="NCBIfam" id="TIGR02453">
    <property type="entry name" value="TIGR02453 family protein"/>
    <property type="match status" value="1"/>
</dbReference>
<accession>A5GE98</accession>
<dbReference type="Proteomes" id="UP000006695">
    <property type="component" value="Chromosome"/>
</dbReference>
<dbReference type="OrthoDB" id="9794241at2"/>
<dbReference type="PIRSF" id="PIRSF028451">
    <property type="entry name" value="UCP028451"/>
    <property type="match status" value="1"/>
</dbReference>
<dbReference type="RefSeq" id="WP_011938464.1">
    <property type="nucleotide sequence ID" value="NC_009483.1"/>
</dbReference>
<dbReference type="EMBL" id="CP000698">
    <property type="protein sequence ID" value="ABQ25753.1"/>
    <property type="molecule type" value="Genomic_DNA"/>
</dbReference>
<dbReference type="HOGENOM" id="CLU_036742_2_1_7"/>
<keyword evidence="2" id="KW-1185">Reference proteome</keyword>
<dbReference type="KEGG" id="gur:Gura_1556"/>
<evidence type="ECO:0000313" key="2">
    <source>
        <dbReference type="Proteomes" id="UP000006695"/>
    </source>
</evidence>
<sequence length="232" mass="27136">MAAGNEDRFTGFSQNASAFLRNLAANNNKAWFEAHRQEYEEHLLEPLKTLVSDLSGFMLSIDPDFMTIPAVDRTISRIYRDTRFSKDKSPYKTTVWITFKRPVRNWQDSPCYFLELGTDSYRFGMGFYSAAKDTMDRLREIVDKRPAEFLKVVSFFAKQDVFVLEGEKYKKILKGTLPADLQEWYQRKNLYLVCNREIDETLYGRRLVDDLISGFGIVAPLYHYLWKLKAGK</sequence>
<dbReference type="PANTHER" id="PTHR36452:SF1">
    <property type="entry name" value="DUF2461 DOMAIN-CONTAINING PROTEIN"/>
    <property type="match status" value="1"/>
</dbReference>